<feature type="region of interest" description="Disordered" evidence="1">
    <location>
        <begin position="217"/>
        <end position="257"/>
    </location>
</feature>
<evidence type="ECO:0000313" key="3">
    <source>
        <dbReference type="Proteomes" id="UP000724874"/>
    </source>
</evidence>
<dbReference type="EMBL" id="JADNYJ010000143">
    <property type="protein sequence ID" value="KAF8880115.1"/>
    <property type="molecule type" value="Genomic_DNA"/>
</dbReference>
<evidence type="ECO:0000313" key="2">
    <source>
        <dbReference type="EMBL" id="KAF8880115.1"/>
    </source>
</evidence>
<organism evidence="2 3">
    <name type="scientific">Gymnopilus junonius</name>
    <name type="common">Spectacular rustgill mushroom</name>
    <name type="synonym">Gymnopilus spectabilis subsp. junonius</name>
    <dbReference type="NCBI Taxonomy" id="109634"/>
    <lineage>
        <taxon>Eukaryota</taxon>
        <taxon>Fungi</taxon>
        <taxon>Dikarya</taxon>
        <taxon>Basidiomycota</taxon>
        <taxon>Agaricomycotina</taxon>
        <taxon>Agaricomycetes</taxon>
        <taxon>Agaricomycetidae</taxon>
        <taxon>Agaricales</taxon>
        <taxon>Agaricineae</taxon>
        <taxon>Hymenogastraceae</taxon>
        <taxon>Gymnopilus</taxon>
    </lineage>
</organism>
<evidence type="ECO:0000256" key="1">
    <source>
        <dbReference type="SAM" id="MobiDB-lite"/>
    </source>
</evidence>
<protein>
    <submittedName>
        <fullName evidence="2">Uncharacterized protein</fullName>
    </submittedName>
</protein>
<proteinExistence type="predicted"/>
<sequence length="275" mass="29776">MIEFFSNTEGLNLSDGEFSAAGGHVYAGNTPIQNAPTPSGAKISYFHGAKKAHISGGSFVAAAGNVYHSPPARSWGKGFWNNNAESVASHPNVSVDAPQQVPSMSNEENTGRMNGQGPPIEQMYASQASMRERERETTTLFNPGHYQRENVVERTDPPIEVIAPQRVYTTNYSSNPVAVPSRYSNSQLSEAEERSLSASFHGITLGYQHASSSKTSLSAVGNEVNRERAPLPTPSTSPSSAAYQLPSSQESFEAVKSKERTSKFNIFNKEKKADK</sequence>
<feature type="compositionally biased region" description="Polar residues" evidence="1">
    <location>
        <begin position="100"/>
        <end position="113"/>
    </location>
</feature>
<name>A0A9P5NBF4_GYMJU</name>
<feature type="region of interest" description="Disordered" evidence="1">
    <location>
        <begin position="92"/>
        <end position="118"/>
    </location>
</feature>
<keyword evidence="3" id="KW-1185">Reference proteome</keyword>
<dbReference type="AlphaFoldDB" id="A0A9P5NBF4"/>
<gene>
    <name evidence="2" type="ORF">CPB84DRAFT_1792879</name>
</gene>
<comment type="caution">
    <text evidence="2">The sequence shown here is derived from an EMBL/GenBank/DDBJ whole genome shotgun (WGS) entry which is preliminary data.</text>
</comment>
<accession>A0A9P5NBF4</accession>
<reference evidence="2" key="1">
    <citation type="submission" date="2020-11" db="EMBL/GenBank/DDBJ databases">
        <authorList>
            <consortium name="DOE Joint Genome Institute"/>
            <person name="Ahrendt S."/>
            <person name="Riley R."/>
            <person name="Andreopoulos W."/>
            <person name="LaButti K."/>
            <person name="Pangilinan J."/>
            <person name="Ruiz-duenas F.J."/>
            <person name="Barrasa J.M."/>
            <person name="Sanchez-Garcia M."/>
            <person name="Camarero S."/>
            <person name="Miyauchi S."/>
            <person name="Serrano A."/>
            <person name="Linde D."/>
            <person name="Babiker R."/>
            <person name="Drula E."/>
            <person name="Ayuso-Fernandez I."/>
            <person name="Pacheco R."/>
            <person name="Padilla G."/>
            <person name="Ferreira P."/>
            <person name="Barriuso J."/>
            <person name="Kellner H."/>
            <person name="Castanera R."/>
            <person name="Alfaro M."/>
            <person name="Ramirez L."/>
            <person name="Pisabarro A.G."/>
            <person name="Kuo A."/>
            <person name="Tritt A."/>
            <person name="Lipzen A."/>
            <person name="He G."/>
            <person name="Yan M."/>
            <person name="Ng V."/>
            <person name="Cullen D."/>
            <person name="Martin F."/>
            <person name="Rosso M.-N."/>
            <person name="Henrissat B."/>
            <person name="Hibbett D."/>
            <person name="Martinez A.T."/>
            <person name="Grigoriev I.V."/>
        </authorList>
    </citation>
    <scope>NUCLEOTIDE SEQUENCE</scope>
    <source>
        <strain evidence="2">AH 44721</strain>
    </source>
</reference>
<dbReference type="Proteomes" id="UP000724874">
    <property type="component" value="Unassembled WGS sequence"/>
</dbReference>